<keyword evidence="7" id="KW-1185">Reference proteome</keyword>
<gene>
    <name evidence="6" type="ORF">EH240_27830</name>
</gene>
<dbReference type="InterPro" id="IPR050166">
    <property type="entry name" value="ABC_transporter_ATP-bind"/>
</dbReference>
<dbReference type="SMART" id="SM00382">
    <property type="entry name" value="AAA"/>
    <property type="match status" value="1"/>
</dbReference>
<dbReference type="AlphaFoldDB" id="A0A3P3F656"/>
<dbReference type="RefSeq" id="WP_125004614.1">
    <property type="nucleotide sequence ID" value="NZ_RQXT01000045.1"/>
</dbReference>
<dbReference type="PROSITE" id="PS50893">
    <property type="entry name" value="ABC_TRANSPORTER_2"/>
    <property type="match status" value="1"/>
</dbReference>
<name>A0A3P3F656_9HYPH</name>
<comment type="caution">
    <text evidence="6">The sequence shown here is derived from an EMBL/GenBank/DDBJ whole genome shotgun (WGS) entry which is preliminary data.</text>
</comment>
<organism evidence="6 7">
    <name type="scientific">Mesorhizobium tamadayense</name>
    <dbReference type="NCBI Taxonomy" id="425306"/>
    <lineage>
        <taxon>Bacteria</taxon>
        <taxon>Pseudomonadati</taxon>
        <taxon>Pseudomonadota</taxon>
        <taxon>Alphaproteobacteria</taxon>
        <taxon>Hyphomicrobiales</taxon>
        <taxon>Phyllobacteriaceae</taxon>
        <taxon>Mesorhizobium</taxon>
    </lineage>
</organism>
<dbReference type="InterPro" id="IPR017871">
    <property type="entry name" value="ABC_transporter-like_CS"/>
</dbReference>
<sequence length="294" mass="32756">MADALEKRSVSITRLSGNVPQIHTTASTVKGTTPSLVEDGRRRFIAASELSKSFGGFQALGPVNIHIEEGEFVSILGPSGCGKSTLMLVVAGLLQPTKGHIEINGRVLKRSMTDVGIVFQDHLLLEFRTAFENVLLQQEIRGLDRNQIRKRAQELFGKLGLSGAESRYPRQLSGGMQQRVSIARALVHEPSVLLMDEPFGALDAISRTQIRHDLEALWMETRKSVLFITHSIEEAIGLSDRVLVMSNSPGRVVEEIRIDLPRPRPAYLGQYPEFAKYAQQIYKTFEKLGVYQFK</sequence>
<protein>
    <submittedName>
        <fullName evidence="6">ABC transporter ATP-binding protein</fullName>
    </submittedName>
</protein>
<dbReference type="CDD" id="cd03293">
    <property type="entry name" value="ABC_NrtD_SsuB_transporters"/>
    <property type="match status" value="1"/>
</dbReference>
<dbReference type="Pfam" id="PF00005">
    <property type="entry name" value="ABC_tran"/>
    <property type="match status" value="1"/>
</dbReference>
<dbReference type="Gene3D" id="3.40.50.300">
    <property type="entry name" value="P-loop containing nucleotide triphosphate hydrolases"/>
    <property type="match status" value="1"/>
</dbReference>
<dbReference type="PROSITE" id="PS00211">
    <property type="entry name" value="ABC_TRANSPORTER_1"/>
    <property type="match status" value="1"/>
</dbReference>
<proteinExistence type="inferred from homology"/>
<dbReference type="PANTHER" id="PTHR42788:SF13">
    <property type="entry name" value="ALIPHATIC SULFONATES IMPORT ATP-BINDING PROTEIN SSUB"/>
    <property type="match status" value="1"/>
</dbReference>
<keyword evidence="3" id="KW-0547">Nucleotide-binding</keyword>
<accession>A0A3P3F656</accession>
<dbReference type="InterPro" id="IPR003439">
    <property type="entry name" value="ABC_transporter-like_ATP-bd"/>
</dbReference>
<evidence type="ECO:0000313" key="7">
    <source>
        <dbReference type="Proteomes" id="UP000273786"/>
    </source>
</evidence>
<dbReference type="InterPro" id="IPR027417">
    <property type="entry name" value="P-loop_NTPase"/>
</dbReference>
<dbReference type="EMBL" id="RQXT01000045">
    <property type="protein sequence ID" value="RRH94113.1"/>
    <property type="molecule type" value="Genomic_DNA"/>
</dbReference>
<keyword evidence="2" id="KW-0813">Transport</keyword>
<dbReference type="OrthoDB" id="9807242at2"/>
<dbReference type="SUPFAM" id="SSF52540">
    <property type="entry name" value="P-loop containing nucleoside triphosphate hydrolases"/>
    <property type="match status" value="1"/>
</dbReference>
<evidence type="ECO:0000256" key="2">
    <source>
        <dbReference type="ARBA" id="ARBA00022448"/>
    </source>
</evidence>
<evidence type="ECO:0000256" key="1">
    <source>
        <dbReference type="ARBA" id="ARBA00005417"/>
    </source>
</evidence>
<dbReference type="Proteomes" id="UP000273786">
    <property type="component" value="Unassembled WGS sequence"/>
</dbReference>
<reference evidence="6 7" key="1">
    <citation type="submission" date="2018-11" db="EMBL/GenBank/DDBJ databases">
        <title>the genome of Mesorhizobium tamadayense DSM 28320.</title>
        <authorList>
            <person name="Gao J."/>
        </authorList>
    </citation>
    <scope>NUCLEOTIDE SEQUENCE [LARGE SCALE GENOMIC DNA]</scope>
    <source>
        <strain evidence="6 7">DSM 28320</strain>
    </source>
</reference>
<dbReference type="GO" id="GO:0005524">
    <property type="term" value="F:ATP binding"/>
    <property type="evidence" value="ECO:0007669"/>
    <property type="project" value="UniProtKB-KW"/>
</dbReference>
<comment type="similarity">
    <text evidence="1">Belongs to the ABC transporter superfamily.</text>
</comment>
<feature type="domain" description="ABC transporter" evidence="5">
    <location>
        <begin position="45"/>
        <end position="272"/>
    </location>
</feature>
<dbReference type="PANTHER" id="PTHR42788">
    <property type="entry name" value="TAURINE IMPORT ATP-BINDING PROTEIN-RELATED"/>
    <property type="match status" value="1"/>
</dbReference>
<evidence type="ECO:0000313" key="6">
    <source>
        <dbReference type="EMBL" id="RRH94113.1"/>
    </source>
</evidence>
<evidence type="ECO:0000256" key="4">
    <source>
        <dbReference type="ARBA" id="ARBA00022840"/>
    </source>
</evidence>
<evidence type="ECO:0000256" key="3">
    <source>
        <dbReference type="ARBA" id="ARBA00022741"/>
    </source>
</evidence>
<dbReference type="GO" id="GO:0016887">
    <property type="term" value="F:ATP hydrolysis activity"/>
    <property type="evidence" value="ECO:0007669"/>
    <property type="project" value="InterPro"/>
</dbReference>
<evidence type="ECO:0000259" key="5">
    <source>
        <dbReference type="PROSITE" id="PS50893"/>
    </source>
</evidence>
<keyword evidence="4 6" id="KW-0067">ATP-binding</keyword>
<dbReference type="InterPro" id="IPR003593">
    <property type="entry name" value="AAA+_ATPase"/>
</dbReference>